<gene>
    <name evidence="1" type="ORF">I206_01153</name>
    <name evidence="2" type="ORF">I206_100174</name>
</gene>
<evidence type="ECO:0000313" key="2">
    <source>
        <dbReference type="EMBL" id="WWC66273.1"/>
    </source>
</evidence>
<dbReference type="RefSeq" id="XP_019015065.1">
    <property type="nucleotide sequence ID" value="XM_019152927.1"/>
</dbReference>
<dbReference type="AlphaFoldDB" id="A0A1B9IE66"/>
<accession>A0A1B9IE66</accession>
<reference evidence="1" key="1">
    <citation type="submission" date="2013-07" db="EMBL/GenBank/DDBJ databases">
        <title>The Genome Sequence of Cryptococcus pinus CBS10737.</title>
        <authorList>
            <consortium name="The Broad Institute Genome Sequencing Platform"/>
            <person name="Cuomo C."/>
            <person name="Litvintseva A."/>
            <person name="Chen Y."/>
            <person name="Heitman J."/>
            <person name="Sun S."/>
            <person name="Springer D."/>
            <person name="Dromer F."/>
            <person name="Young S.K."/>
            <person name="Zeng Q."/>
            <person name="Gargeya S."/>
            <person name="Fitzgerald M."/>
            <person name="Abouelleil A."/>
            <person name="Alvarado L."/>
            <person name="Berlin A.M."/>
            <person name="Chapman S.B."/>
            <person name="Dewar J."/>
            <person name="Goldberg J."/>
            <person name="Griggs A."/>
            <person name="Gujja S."/>
            <person name="Hansen M."/>
            <person name="Howarth C."/>
            <person name="Imamovic A."/>
            <person name="Larimer J."/>
            <person name="McCowan C."/>
            <person name="Murphy C."/>
            <person name="Pearson M."/>
            <person name="Priest M."/>
            <person name="Roberts A."/>
            <person name="Saif S."/>
            <person name="Shea T."/>
            <person name="Sykes S."/>
            <person name="Wortman J."/>
            <person name="Nusbaum C."/>
            <person name="Birren B."/>
        </authorList>
    </citation>
    <scope>NUCLEOTIDE SEQUENCE [LARGE SCALE GENOMIC DNA]</scope>
    <source>
        <strain evidence="1">CBS 10737</strain>
    </source>
</reference>
<proteinExistence type="predicted"/>
<reference evidence="1" key="3">
    <citation type="submission" date="2016-07" db="EMBL/GenBank/DDBJ databases">
        <title>Evolution of pathogenesis and genome organization in the Tremellales.</title>
        <authorList>
            <person name="Cuomo C."/>
            <person name="Litvintseva A."/>
            <person name="Heitman J."/>
            <person name="Chen Y."/>
            <person name="Sun S."/>
            <person name="Springer D."/>
            <person name="Dromer F."/>
            <person name="Young S."/>
            <person name="Zeng Q."/>
            <person name="Chapman S."/>
            <person name="Gujja S."/>
            <person name="Saif S."/>
            <person name="Birren B."/>
        </authorList>
    </citation>
    <scope>NUCLEOTIDE SEQUENCE</scope>
    <source>
        <strain evidence="1">CBS 10737</strain>
    </source>
</reference>
<organism evidence="1">
    <name type="scientific">Kwoniella pini CBS 10737</name>
    <dbReference type="NCBI Taxonomy" id="1296096"/>
    <lineage>
        <taxon>Eukaryota</taxon>
        <taxon>Fungi</taxon>
        <taxon>Dikarya</taxon>
        <taxon>Basidiomycota</taxon>
        <taxon>Agaricomycotina</taxon>
        <taxon>Tremellomycetes</taxon>
        <taxon>Tremellales</taxon>
        <taxon>Cryptococcaceae</taxon>
        <taxon>Kwoniella</taxon>
    </lineage>
</organism>
<dbReference type="Proteomes" id="UP000094020">
    <property type="component" value="Chromosome 1"/>
</dbReference>
<protein>
    <submittedName>
        <fullName evidence="1">Uncharacterized protein</fullName>
    </submittedName>
</protein>
<reference evidence="2" key="4">
    <citation type="submission" date="2024-02" db="EMBL/GenBank/DDBJ databases">
        <title>Comparative genomics of Cryptococcus and Kwoniella reveals pathogenesis evolution and contrasting modes of karyotype evolution via chromosome fusion or intercentromeric recombination.</title>
        <authorList>
            <person name="Coelho M.A."/>
            <person name="David-Palma M."/>
            <person name="Shea T."/>
            <person name="Bowers K."/>
            <person name="McGinley-Smith S."/>
            <person name="Mohammad A.W."/>
            <person name="Gnirke A."/>
            <person name="Yurkov A.M."/>
            <person name="Nowrousian M."/>
            <person name="Sun S."/>
            <person name="Cuomo C.A."/>
            <person name="Heitman J."/>
        </authorList>
    </citation>
    <scope>NUCLEOTIDE SEQUENCE</scope>
    <source>
        <strain evidence="2">CBS 10737</strain>
    </source>
</reference>
<sequence length="167" mass="19246">MSSNSTFVEEGDQNLPNSFVSIQVIRNNERKPYLTCDSWYSKESTRFTPTTQNESNEVFIKTFQSNMLRASIAQQIFNTTQAVFDLDEHKGWLKTTIKEVAEQVVENSQFDRPHIRILTSDQYDRLRSGNSGYTLWYETKSETDCHEPEVLKAASALMSMRGTLQDV</sequence>
<dbReference type="KEGG" id="kpin:30169522"/>
<keyword evidence="3" id="KW-1185">Reference proteome</keyword>
<dbReference type="EMBL" id="CP144519">
    <property type="protein sequence ID" value="WWC66273.1"/>
    <property type="molecule type" value="Genomic_DNA"/>
</dbReference>
<evidence type="ECO:0000313" key="3">
    <source>
        <dbReference type="Proteomes" id="UP000094020"/>
    </source>
</evidence>
<dbReference type="EMBL" id="KI894007">
    <property type="protein sequence ID" value="OCF53846.1"/>
    <property type="molecule type" value="Genomic_DNA"/>
</dbReference>
<dbReference type="GeneID" id="30169522"/>
<name>A0A1B9IE66_9TREE</name>
<reference evidence="2" key="2">
    <citation type="submission" date="2013-07" db="EMBL/GenBank/DDBJ databases">
        <authorList>
            <consortium name="The Broad Institute Genome Sequencing Platform"/>
            <person name="Cuomo C."/>
            <person name="Litvintseva A."/>
            <person name="Chen Y."/>
            <person name="Heitman J."/>
            <person name="Sun S."/>
            <person name="Springer D."/>
            <person name="Dromer F."/>
            <person name="Young S.K."/>
            <person name="Zeng Q."/>
            <person name="Gargeya S."/>
            <person name="Fitzgerald M."/>
            <person name="Abouelleil A."/>
            <person name="Alvarado L."/>
            <person name="Berlin A.M."/>
            <person name="Chapman S.B."/>
            <person name="Dewar J."/>
            <person name="Goldberg J."/>
            <person name="Griggs A."/>
            <person name="Gujja S."/>
            <person name="Hansen M."/>
            <person name="Howarth C."/>
            <person name="Imamovic A."/>
            <person name="Larimer J."/>
            <person name="McCowan C."/>
            <person name="Murphy C."/>
            <person name="Pearson M."/>
            <person name="Priest M."/>
            <person name="Roberts A."/>
            <person name="Saif S."/>
            <person name="Shea T."/>
            <person name="Sykes S."/>
            <person name="Wortman J."/>
            <person name="Nusbaum C."/>
            <person name="Birren B."/>
        </authorList>
    </citation>
    <scope>NUCLEOTIDE SEQUENCE</scope>
    <source>
        <strain evidence="2">CBS 10737</strain>
    </source>
</reference>
<evidence type="ECO:0000313" key="1">
    <source>
        <dbReference type="EMBL" id="OCF53846.1"/>
    </source>
</evidence>